<dbReference type="Gene3D" id="3.40.50.300">
    <property type="entry name" value="P-loop containing nucleotide triphosphate hydrolases"/>
    <property type="match status" value="1"/>
</dbReference>
<dbReference type="GO" id="GO:0008146">
    <property type="term" value="F:sulfotransferase activity"/>
    <property type="evidence" value="ECO:0007669"/>
    <property type="project" value="InterPro"/>
</dbReference>
<gene>
    <name evidence="4" type="ORF">GSOID_T00018032001</name>
</gene>
<evidence type="ECO:0000256" key="2">
    <source>
        <dbReference type="RuleBase" id="RU361155"/>
    </source>
</evidence>
<dbReference type="InterPro" id="IPR027417">
    <property type="entry name" value="P-loop_NTPase"/>
</dbReference>
<organism evidence="4">
    <name type="scientific">Oikopleura dioica</name>
    <name type="common">Tunicate</name>
    <dbReference type="NCBI Taxonomy" id="34765"/>
    <lineage>
        <taxon>Eukaryota</taxon>
        <taxon>Metazoa</taxon>
        <taxon>Chordata</taxon>
        <taxon>Tunicata</taxon>
        <taxon>Appendicularia</taxon>
        <taxon>Copelata</taxon>
        <taxon>Oikopleuridae</taxon>
        <taxon>Oikopleura</taxon>
    </lineage>
</organism>
<evidence type="ECO:0000313" key="4">
    <source>
        <dbReference type="EMBL" id="CBY12159.1"/>
    </source>
</evidence>
<keyword evidence="2" id="KW-0808">Transferase</keyword>
<evidence type="ECO:0000313" key="5">
    <source>
        <dbReference type="Proteomes" id="UP000001307"/>
    </source>
</evidence>
<comment type="similarity">
    <text evidence="2">Belongs to the sulfotransferase 1 family.</text>
</comment>
<comment type="similarity">
    <text evidence="1">Belongs to the WSCD family.</text>
</comment>
<dbReference type="InterPro" id="IPR051589">
    <property type="entry name" value="Sialate-O-sulfotransferase"/>
</dbReference>
<dbReference type="InParanoid" id="E4XQS3"/>
<evidence type="ECO:0000256" key="1">
    <source>
        <dbReference type="ARBA" id="ARBA00010236"/>
    </source>
</evidence>
<dbReference type="AlphaFoldDB" id="E4XQS3"/>
<dbReference type="PANTHER" id="PTHR45964">
    <property type="entry name" value="WSCD FAMILY MEMBER CG9164"/>
    <property type="match status" value="1"/>
</dbReference>
<dbReference type="OrthoDB" id="5985073at2759"/>
<reference evidence="4" key="1">
    <citation type="journal article" date="2010" name="Science">
        <title>Plasticity of animal genome architecture unmasked by rapid evolution of a pelagic tunicate.</title>
        <authorList>
            <person name="Denoeud F."/>
            <person name="Henriet S."/>
            <person name="Mungpakdee S."/>
            <person name="Aury J.M."/>
            <person name="Da Silva C."/>
            <person name="Brinkmann H."/>
            <person name="Mikhaleva J."/>
            <person name="Olsen L.C."/>
            <person name="Jubin C."/>
            <person name="Canestro C."/>
            <person name="Bouquet J.M."/>
            <person name="Danks G."/>
            <person name="Poulain J."/>
            <person name="Campsteijn C."/>
            <person name="Adamski M."/>
            <person name="Cross I."/>
            <person name="Yadetie F."/>
            <person name="Muffato M."/>
            <person name="Louis A."/>
            <person name="Butcher S."/>
            <person name="Tsagkogeorga G."/>
            <person name="Konrad A."/>
            <person name="Singh S."/>
            <person name="Jensen M.F."/>
            <person name="Cong E.H."/>
            <person name="Eikeseth-Otteraa H."/>
            <person name="Noel B."/>
            <person name="Anthouard V."/>
            <person name="Porcel B.M."/>
            <person name="Kachouri-Lafond R."/>
            <person name="Nishino A."/>
            <person name="Ugolini M."/>
            <person name="Chourrout P."/>
            <person name="Nishida H."/>
            <person name="Aasland R."/>
            <person name="Huzurbazar S."/>
            <person name="Westhof E."/>
            <person name="Delsuc F."/>
            <person name="Lehrach H."/>
            <person name="Reinhardt R."/>
            <person name="Weissenbach J."/>
            <person name="Roy S.W."/>
            <person name="Artiguenave F."/>
            <person name="Postlethwait J.H."/>
            <person name="Manak J.R."/>
            <person name="Thompson E.M."/>
            <person name="Jaillon O."/>
            <person name="Du Pasquier L."/>
            <person name="Boudinot P."/>
            <person name="Liberles D.A."/>
            <person name="Volff J.N."/>
            <person name="Philippe H."/>
            <person name="Lenhard B."/>
            <person name="Roest Crollius H."/>
            <person name="Wincker P."/>
            <person name="Chourrout D."/>
        </authorList>
    </citation>
    <scope>NUCLEOTIDE SEQUENCE [LARGE SCALE GENOMIC DNA]</scope>
</reference>
<feature type="domain" description="Sulfotransferase" evidence="3">
    <location>
        <begin position="102"/>
        <end position="223"/>
    </location>
</feature>
<accession>E4XQS3</accession>
<dbReference type="Pfam" id="PF00685">
    <property type="entry name" value="Sulfotransfer_1"/>
    <property type="match status" value="1"/>
</dbReference>
<keyword evidence="5" id="KW-1185">Reference proteome</keyword>
<sequence>MLRIFLLTVFGASAEQDCRANTRLGHEGEFPLVMLTSIQGSGNTWTRQLLESATGIYTGSIYNETRIYQENGFKGEIEPMLSGKTIGNKNHGLRHLAEAGAIILVIRNPFNTLKAEFNRKHTIPEETGGKGLGHVGHADPAAFNTTDWDDFVEKMSGRWVRHYHRYITESANKNIPLKIVYYENLQTDSVKEMEEILEFLEEAIGFKADNKKKRLSCISNAQMNAFKRVKKPLGWEIFTPEMTKTINDVISSLQTTIEQHNFPAMPEYTKTLPSLIEPVSEK</sequence>
<name>E4XQS3_OIKDI</name>
<dbReference type="PANTHER" id="PTHR45964:SF9">
    <property type="entry name" value="SULFOTRANSFERASE"/>
    <property type="match status" value="1"/>
</dbReference>
<dbReference type="Proteomes" id="UP000001307">
    <property type="component" value="Unassembled WGS sequence"/>
</dbReference>
<dbReference type="InterPro" id="IPR000863">
    <property type="entry name" value="Sulfotransferase_dom"/>
</dbReference>
<proteinExistence type="inferred from homology"/>
<dbReference type="EC" id="2.8.2.-" evidence="2"/>
<dbReference type="SUPFAM" id="SSF52540">
    <property type="entry name" value="P-loop containing nucleoside triphosphate hydrolases"/>
    <property type="match status" value="1"/>
</dbReference>
<protein>
    <recommendedName>
        <fullName evidence="2">Sulfotransferase</fullName>
        <ecNumber evidence="2">2.8.2.-</ecNumber>
    </recommendedName>
</protein>
<dbReference type="EMBL" id="FN653108">
    <property type="protein sequence ID" value="CBY12159.1"/>
    <property type="molecule type" value="Genomic_DNA"/>
</dbReference>
<evidence type="ECO:0000259" key="3">
    <source>
        <dbReference type="Pfam" id="PF00685"/>
    </source>
</evidence>